<name>A0ABW8IMX0_9GAMM</name>
<dbReference type="SUPFAM" id="SSF54909">
    <property type="entry name" value="Dimeric alpha+beta barrel"/>
    <property type="match status" value="1"/>
</dbReference>
<gene>
    <name evidence="2" type="ORF">ISP18_18360</name>
</gene>
<evidence type="ECO:0000259" key="1">
    <source>
        <dbReference type="Pfam" id="PF03992"/>
    </source>
</evidence>
<dbReference type="RefSeq" id="WP_380015575.1">
    <property type="nucleotide sequence ID" value="NZ_JADIKI010000023.1"/>
</dbReference>
<evidence type="ECO:0000313" key="2">
    <source>
        <dbReference type="EMBL" id="MFK2856577.1"/>
    </source>
</evidence>
<protein>
    <submittedName>
        <fullName evidence="2">Antibiotic biosynthesis monooxygenase</fullName>
    </submittedName>
</protein>
<dbReference type="Gene3D" id="3.30.70.100">
    <property type="match status" value="1"/>
</dbReference>
<proteinExistence type="predicted"/>
<organism evidence="2 3">
    <name type="scientific">Dyella humi</name>
    <dbReference type="NCBI Taxonomy" id="1770547"/>
    <lineage>
        <taxon>Bacteria</taxon>
        <taxon>Pseudomonadati</taxon>
        <taxon>Pseudomonadota</taxon>
        <taxon>Gammaproteobacteria</taxon>
        <taxon>Lysobacterales</taxon>
        <taxon>Rhodanobacteraceae</taxon>
        <taxon>Dyella</taxon>
    </lineage>
</organism>
<keyword evidence="2" id="KW-0503">Monooxygenase</keyword>
<dbReference type="Pfam" id="PF03992">
    <property type="entry name" value="ABM"/>
    <property type="match status" value="1"/>
</dbReference>
<dbReference type="Proteomes" id="UP001620409">
    <property type="component" value="Unassembled WGS sequence"/>
</dbReference>
<keyword evidence="2" id="KW-0560">Oxidoreductase</keyword>
<reference evidence="2 3" key="1">
    <citation type="submission" date="2020-10" db="EMBL/GenBank/DDBJ databases">
        <title>Phylogeny of dyella-like bacteria.</title>
        <authorList>
            <person name="Fu J."/>
        </authorList>
    </citation>
    <scope>NUCLEOTIDE SEQUENCE [LARGE SCALE GENOMIC DNA]</scope>
    <source>
        <strain evidence="2 3">DHG40</strain>
    </source>
</reference>
<keyword evidence="3" id="KW-1185">Reference proteome</keyword>
<dbReference type="InterPro" id="IPR011008">
    <property type="entry name" value="Dimeric_a/b-barrel"/>
</dbReference>
<sequence>MICRIWHGRTARAKADEYASFLEKRAIPDYRSIPGNINVAVLRRDDGETTHFLTVTYWDSEDSIRSFAGNDLLRAKYYPEDQAYLLEFEPFVQHYAVVAQENVA</sequence>
<dbReference type="EMBL" id="JADIKI010000023">
    <property type="protein sequence ID" value="MFK2856577.1"/>
    <property type="molecule type" value="Genomic_DNA"/>
</dbReference>
<feature type="domain" description="ABM" evidence="1">
    <location>
        <begin position="9"/>
        <end position="72"/>
    </location>
</feature>
<accession>A0ABW8IMX0</accession>
<dbReference type="InterPro" id="IPR007138">
    <property type="entry name" value="ABM_dom"/>
</dbReference>
<dbReference type="GO" id="GO:0004497">
    <property type="term" value="F:monooxygenase activity"/>
    <property type="evidence" value="ECO:0007669"/>
    <property type="project" value="UniProtKB-KW"/>
</dbReference>
<evidence type="ECO:0000313" key="3">
    <source>
        <dbReference type="Proteomes" id="UP001620409"/>
    </source>
</evidence>
<comment type="caution">
    <text evidence="2">The sequence shown here is derived from an EMBL/GenBank/DDBJ whole genome shotgun (WGS) entry which is preliminary data.</text>
</comment>